<dbReference type="PANTHER" id="PTHR33504">
    <property type="entry name" value="NADH DEHYDROGENASE (UBIQUINONE) 1 BETA SUBCOMPLEX, 4"/>
    <property type="match status" value="1"/>
</dbReference>
<keyword evidence="3" id="KW-1185">Reference proteome</keyword>
<protein>
    <submittedName>
        <fullName evidence="2">Uncharacterized protein</fullName>
    </submittedName>
</protein>
<dbReference type="STRING" id="286115.A0A507DKA3"/>
<proteinExistence type="predicted"/>
<reference evidence="2 3" key="1">
    <citation type="journal article" date="2019" name="Sci. Rep.">
        <title>Comparative genomics of chytrid fungi reveal insights into the obligate biotrophic and pathogenic lifestyle of Synchytrium endobioticum.</title>
        <authorList>
            <person name="van de Vossenberg B.T.L.H."/>
            <person name="Warris S."/>
            <person name="Nguyen H.D.T."/>
            <person name="van Gent-Pelzer M.P.E."/>
            <person name="Joly D.L."/>
            <person name="van de Geest H.C."/>
            <person name="Bonants P.J.M."/>
            <person name="Smith D.S."/>
            <person name="Levesque C.A."/>
            <person name="van der Lee T.A.J."/>
        </authorList>
    </citation>
    <scope>NUCLEOTIDE SEQUENCE [LARGE SCALE GENOMIC DNA]</scope>
    <source>
        <strain evidence="2 3">MB42</strain>
    </source>
</reference>
<dbReference type="PANTHER" id="PTHR33504:SF1">
    <property type="entry name" value="FAMILY WITH SEQUENCE SIMILARITY 90, MEMBER A1B"/>
    <property type="match status" value="1"/>
</dbReference>
<dbReference type="Proteomes" id="UP000317494">
    <property type="component" value="Unassembled WGS sequence"/>
</dbReference>
<accession>A0A507DKA3</accession>
<evidence type="ECO:0000313" key="2">
    <source>
        <dbReference type="EMBL" id="TPX52082.1"/>
    </source>
</evidence>
<organism evidence="2 3">
    <name type="scientific">Synchytrium endobioticum</name>
    <dbReference type="NCBI Taxonomy" id="286115"/>
    <lineage>
        <taxon>Eukaryota</taxon>
        <taxon>Fungi</taxon>
        <taxon>Fungi incertae sedis</taxon>
        <taxon>Chytridiomycota</taxon>
        <taxon>Chytridiomycota incertae sedis</taxon>
        <taxon>Chytridiomycetes</taxon>
        <taxon>Synchytriales</taxon>
        <taxon>Synchytriaceae</taxon>
        <taxon>Synchytrium</taxon>
    </lineage>
</organism>
<dbReference type="EMBL" id="QEAN01000044">
    <property type="protein sequence ID" value="TPX52082.1"/>
    <property type="molecule type" value="Genomic_DNA"/>
</dbReference>
<comment type="caution">
    <text evidence="2">The sequence shown here is derived from an EMBL/GenBank/DDBJ whole genome shotgun (WGS) entry which is preliminary data.</text>
</comment>
<evidence type="ECO:0000256" key="1">
    <source>
        <dbReference type="SAM" id="MobiDB-lite"/>
    </source>
</evidence>
<feature type="compositionally biased region" description="Polar residues" evidence="1">
    <location>
        <begin position="238"/>
        <end position="258"/>
    </location>
</feature>
<gene>
    <name evidence="2" type="ORF">SeMB42_g01646</name>
</gene>
<feature type="region of interest" description="Disordered" evidence="1">
    <location>
        <begin position="231"/>
        <end position="262"/>
    </location>
</feature>
<dbReference type="VEuPathDB" id="FungiDB:SeMB42_g01646"/>
<sequence>MSLRPRQLDIQSISAQNVPDVLCSIKHATAICSSVELALAHVMEEDVRDTHRRAVRTLETFWIQCSSKRHFKLIKDLITKSERSMTWQFAKRLSREESELLRDPFMQARVRLRLGGESFPPTIFFKIFTKTQTHYYSAKRLIQPGSVAARDSLKCSGRWPFLKHVLDVHFSSPVDSVDITSQAEFVQFMSSLDSRSAHIGGRQNGWRVIGLNELLPQHSQRVHLKQRWVSIQGRKSPARQSSNGSNHTKHSSNPNKVTVKQEVSEIDDDFEDLYEWTISLDD</sequence>
<dbReference type="AlphaFoldDB" id="A0A507DKA3"/>
<name>A0A507DKA3_9FUNG</name>
<evidence type="ECO:0000313" key="3">
    <source>
        <dbReference type="Proteomes" id="UP000317494"/>
    </source>
</evidence>